<sequence>MFASPLRSYLFQIPPTLALGHPRDLLPSYMETYRWLVQIAHIAPLCTLSDMKYLDIISPALALDHRFINAVARGLPKLVRLAPRVLLACRSINQAEVTPPCEILPRPSSETCRPLSLYRQCHNRRRTFIRRPRGARSWRLQCVSH</sequence>
<organism evidence="1 2">
    <name type="scientific">Hohenbuehelia grisea</name>
    <dbReference type="NCBI Taxonomy" id="104357"/>
    <lineage>
        <taxon>Eukaryota</taxon>
        <taxon>Fungi</taxon>
        <taxon>Dikarya</taxon>
        <taxon>Basidiomycota</taxon>
        <taxon>Agaricomycotina</taxon>
        <taxon>Agaricomycetes</taxon>
        <taxon>Agaricomycetidae</taxon>
        <taxon>Agaricales</taxon>
        <taxon>Pleurotineae</taxon>
        <taxon>Pleurotaceae</taxon>
        <taxon>Hohenbuehelia</taxon>
    </lineage>
</organism>
<comment type="caution">
    <text evidence="1">The sequence shown here is derived from an EMBL/GenBank/DDBJ whole genome shotgun (WGS) entry which is preliminary data.</text>
</comment>
<proteinExistence type="predicted"/>
<dbReference type="EMBL" id="JASNQZ010000001">
    <property type="protein sequence ID" value="KAL0961122.1"/>
    <property type="molecule type" value="Genomic_DNA"/>
</dbReference>
<gene>
    <name evidence="1" type="ORF">HGRIS_006096</name>
</gene>
<keyword evidence="2" id="KW-1185">Reference proteome</keyword>
<protein>
    <submittedName>
        <fullName evidence="1">Uncharacterized protein</fullName>
    </submittedName>
</protein>
<dbReference type="Proteomes" id="UP001556367">
    <property type="component" value="Unassembled WGS sequence"/>
</dbReference>
<name>A0ABR3JZ51_9AGAR</name>
<evidence type="ECO:0000313" key="2">
    <source>
        <dbReference type="Proteomes" id="UP001556367"/>
    </source>
</evidence>
<accession>A0ABR3JZ51</accession>
<evidence type="ECO:0000313" key="1">
    <source>
        <dbReference type="EMBL" id="KAL0961122.1"/>
    </source>
</evidence>
<reference evidence="2" key="1">
    <citation type="submission" date="2024-06" db="EMBL/GenBank/DDBJ databases">
        <title>Multi-omics analyses provide insights into the biosynthesis of the anticancer antibiotic pleurotin in Hohenbuehelia grisea.</title>
        <authorList>
            <person name="Weaver J.A."/>
            <person name="Alberti F."/>
        </authorList>
    </citation>
    <scope>NUCLEOTIDE SEQUENCE [LARGE SCALE GENOMIC DNA]</scope>
    <source>
        <strain evidence="2">T-177</strain>
    </source>
</reference>